<dbReference type="Proteomes" id="UP000664265">
    <property type="component" value="Unassembled WGS sequence"/>
</dbReference>
<evidence type="ECO:0000256" key="3">
    <source>
        <dbReference type="ARBA" id="ARBA00022452"/>
    </source>
</evidence>
<feature type="chain" id="PRO_5046505478" evidence="10">
    <location>
        <begin position="29"/>
        <end position="996"/>
    </location>
</feature>
<dbReference type="Gene3D" id="2.60.40.1120">
    <property type="entry name" value="Carboxypeptidase-like, regulatory domain"/>
    <property type="match status" value="1"/>
</dbReference>
<dbReference type="InterPro" id="IPR023996">
    <property type="entry name" value="TonB-dep_OMP_SusC/RagA"/>
</dbReference>
<dbReference type="RefSeq" id="WP_107581843.1">
    <property type="nucleotide sequence ID" value="NZ_JAERMS010000022.1"/>
</dbReference>
<keyword evidence="10" id="KW-0732">Signal</keyword>
<evidence type="ECO:0000256" key="6">
    <source>
        <dbReference type="ARBA" id="ARBA00023136"/>
    </source>
</evidence>
<gene>
    <name evidence="13" type="ORF">JHU38_07650</name>
</gene>
<name>A0ABS3M640_9BACT</name>
<dbReference type="PROSITE" id="PS52016">
    <property type="entry name" value="TONB_DEPENDENT_REC_3"/>
    <property type="match status" value="1"/>
</dbReference>
<organism evidence="13 14">
    <name type="scientific">Prevotella illustrans</name>
    <dbReference type="NCBI Taxonomy" id="2800387"/>
    <lineage>
        <taxon>Bacteria</taxon>
        <taxon>Pseudomonadati</taxon>
        <taxon>Bacteroidota</taxon>
        <taxon>Bacteroidia</taxon>
        <taxon>Bacteroidales</taxon>
        <taxon>Prevotellaceae</taxon>
        <taxon>Prevotella</taxon>
    </lineage>
</organism>
<keyword evidence="7 8" id="KW-0998">Cell outer membrane</keyword>
<feature type="signal peptide" evidence="10">
    <location>
        <begin position="1"/>
        <end position="28"/>
    </location>
</feature>
<accession>A0ABS3M640</accession>
<dbReference type="InterPro" id="IPR008969">
    <property type="entry name" value="CarboxyPept-like_regulatory"/>
</dbReference>
<evidence type="ECO:0000256" key="8">
    <source>
        <dbReference type="PROSITE-ProRule" id="PRU01360"/>
    </source>
</evidence>
<dbReference type="InterPro" id="IPR037066">
    <property type="entry name" value="Plug_dom_sf"/>
</dbReference>
<evidence type="ECO:0000256" key="4">
    <source>
        <dbReference type="ARBA" id="ARBA00022692"/>
    </source>
</evidence>
<evidence type="ECO:0000256" key="7">
    <source>
        <dbReference type="ARBA" id="ARBA00023237"/>
    </source>
</evidence>
<evidence type="ECO:0000256" key="1">
    <source>
        <dbReference type="ARBA" id="ARBA00004571"/>
    </source>
</evidence>
<protein>
    <submittedName>
        <fullName evidence="13">TonB-dependent receptor</fullName>
    </submittedName>
</protein>
<dbReference type="InterPro" id="IPR036942">
    <property type="entry name" value="Beta-barrel_TonB_sf"/>
</dbReference>
<dbReference type="EMBL" id="JAERMS010000022">
    <property type="protein sequence ID" value="MBO1363643.1"/>
    <property type="molecule type" value="Genomic_DNA"/>
</dbReference>
<evidence type="ECO:0000256" key="5">
    <source>
        <dbReference type="ARBA" id="ARBA00023077"/>
    </source>
</evidence>
<proteinExistence type="inferred from homology"/>
<keyword evidence="5 9" id="KW-0798">TonB box</keyword>
<keyword evidence="2 8" id="KW-0813">Transport</keyword>
<dbReference type="InterPro" id="IPR012910">
    <property type="entry name" value="Plug_dom"/>
</dbReference>
<dbReference type="SUPFAM" id="SSF49464">
    <property type="entry name" value="Carboxypeptidase regulatory domain-like"/>
    <property type="match status" value="1"/>
</dbReference>
<dbReference type="InterPro" id="IPR039426">
    <property type="entry name" value="TonB-dep_rcpt-like"/>
</dbReference>
<dbReference type="NCBIfam" id="TIGR04056">
    <property type="entry name" value="OMP_RagA_SusC"/>
    <property type="match status" value="1"/>
</dbReference>
<feature type="domain" description="TonB-dependent receptor-like beta-barrel" evidence="11">
    <location>
        <begin position="393"/>
        <end position="931"/>
    </location>
</feature>
<keyword evidence="13" id="KW-0675">Receptor</keyword>
<dbReference type="InterPro" id="IPR023997">
    <property type="entry name" value="TonB-dep_OMP_SusC/RagA_CS"/>
</dbReference>
<dbReference type="SUPFAM" id="SSF56935">
    <property type="entry name" value="Porins"/>
    <property type="match status" value="1"/>
</dbReference>
<feature type="domain" description="TonB-dependent receptor plug" evidence="12">
    <location>
        <begin position="119"/>
        <end position="225"/>
    </location>
</feature>
<dbReference type="Pfam" id="PF13715">
    <property type="entry name" value="CarbopepD_reg_2"/>
    <property type="match status" value="1"/>
</dbReference>
<dbReference type="Gene3D" id="2.170.130.10">
    <property type="entry name" value="TonB-dependent receptor, plug domain"/>
    <property type="match status" value="1"/>
</dbReference>
<evidence type="ECO:0000256" key="10">
    <source>
        <dbReference type="SAM" id="SignalP"/>
    </source>
</evidence>
<sequence length="996" mass="110464">MKANNHLSVMKRLFVFLLVMCASLTAFAQKVSVRGTVTDSRNEPIIGASVLEQGTSNGVATDPDGHFTIQVNKDATLRVSYIGYKTKTVKATSSMKIVLEEEANMLEEVVTIGYGSVKRKDVTTAVSSVSTADLDTRPIVSAVQGMQGKAAGLQISQANGQPGSAPTIRVRGTTSLNGSNNPLYVVDGVPVDNIDYLSADDIDNIQILKDASGAAIYGSRAANGVVIIGTKQGKAGVAKVSLNAHYAFNTVRDNQNPLNTKQYMDLINEMNEKGVLKLVLPDNLRDQTDWKKEVYRTGNVQDYQLSITNGTEKLRYFLSGGFTGENGVIVHSNFKRYNVRGTIENDINEWLTINAGIAYSDYTYKGTGIISGTGADRGGVVPAILSTPSYGPVWDKDNPGQYYSDFYGVNVDGPLENIARTKDNKSQYNKLLASGKAIVRFMPELIWTSTLSFDRSSGTITNFLDPWLTREGRNQHGTGYDSRSTGTVWTFDNIVNWKKNFGRHGLDVMAGSSWTHSDWSQNYINGSDYVNDDTRTLNAANKISWTGTGSSAADWAILSFFGRLQYNWNDTYMLTANLRADGSSRLAPGHRWGYFPSFSGAWRVSNEKFMKNITWIDDLKIRGGWGQTGNQSGLGDYSYLAMYNFNRIEWWKQGQEHATATRTQSTLSNPELTWETTSQTNLGFDLTVLRNRLSFFFDIYYKKTSDLLISIELPAGSAPARNLTYNGGEIVNKGLELTISSKNLTNKLKWNSDFNISFNRNKVKKLDLVSIYWNASTGGKAAEAVVRNAVGHPLGAFYGYISEGVDPETGNLIYKDVNEDGRVSDNDRTYIGDPNPDFIFGLTNTFSYKGFDLSILLQGSVGNDIYNVSRMDSEGMFDGRNQSTRVLERWRVPGQKTKVPRVDFNQKNSTYYLEDGSYLRIKDITLAYNVPKSVQKKISLTRFTPYISLSNMLTFTNYSGRDPEVNQYGNSGAVQGIDWGTYPLNRSFVVGLKVEF</sequence>
<comment type="caution">
    <text evidence="13">The sequence shown here is derived from an EMBL/GenBank/DDBJ whole genome shotgun (WGS) entry which is preliminary data.</text>
</comment>
<comment type="similarity">
    <text evidence="8 9">Belongs to the TonB-dependent receptor family.</text>
</comment>
<evidence type="ECO:0000313" key="13">
    <source>
        <dbReference type="EMBL" id="MBO1363643.1"/>
    </source>
</evidence>
<evidence type="ECO:0000259" key="12">
    <source>
        <dbReference type="Pfam" id="PF07715"/>
    </source>
</evidence>
<dbReference type="Gene3D" id="2.40.170.20">
    <property type="entry name" value="TonB-dependent receptor, beta-barrel domain"/>
    <property type="match status" value="1"/>
</dbReference>
<evidence type="ECO:0000313" key="14">
    <source>
        <dbReference type="Proteomes" id="UP000664265"/>
    </source>
</evidence>
<evidence type="ECO:0000256" key="9">
    <source>
        <dbReference type="RuleBase" id="RU003357"/>
    </source>
</evidence>
<evidence type="ECO:0000259" key="11">
    <source>
        <dbReference type="Pfam" id="PF00593"/>
    </source>
</evidence>
<keyword evidence="6 8" id="KW-0472">Membrane</keyword>
<dbReference type="Pfam" id="PF00593">
    <property type="entry name" value="TonB_dep_Rec_b-barrel"/>
    <property type="match status" value="1"/>
</dbReference>
<evidence type="ECO:0000256" key="2">
    <source>
        <dbReference type="ARBA" id="ARBA00022448"/>
    </source>
</evidence>
<keyword evidence="3 8" id="KW-1134">Transmembrane beta strand</keyword>
<dbReference type="Pfam" id="PF07715">
    <property type="entry name" value="Plug"/>
    <property type="match status" value="1"/>
</dbReference>
<dbReference type="NCBIfam" id="TIGR04057">
    <property type="entry name" value="SusC_RagA_signa"/>
    <property type="match status" value="1"/>
</dbReference>
<dbReference type="InterPro" id="IPR000531">
    <property type="entry name" value="Beta-barrel_TonB"/>
</dbReference>
<keyword evidence="14" id="KW-1185">Reference proteome</keyword>
<reference evidence="13 14" key="1">
    <citation type="submission" date="2021-01" db="EMBL/GenBank/DDBJ databases">
        <title>Prevotella A2931 sp. nov.</title>
        <authorList>
            <person name="Buhl M."/>
            <person name="Oberhettinger P."/>
        </authorList>
    </citation>
    <scope>NUCLEOTIDE SEQUENCE [LARGE SCALE GENOMIC DNA]</scope>
    <source>
        <strain evidence="13 14">A2931</strain>
    </source>
</reference>
<comment type="subcellular location">
    <subcellularLocation>
        <location evidence="1 8">Cell outer membrane</location>
        <topology evidence="1 8">Multi-pass membrane protein</topology>
    </subcellularLocation>
</comment>
<keyword evidence="4 8" id="KW-0812">Transmembrane</keyword>